<dbReference type="EMBL" id="BRXZ01002485">
    <property type="protein sequence ID" value="GMH63153.1"/>
    <property type="molecule type" value="Genomic_DNA"/>
</dbReference>
<reference evidence="3" key="1">
    <citation type="submission" date="2022-07" db="EMBL/GenBank/DDBJ databases">
        <title>Genome analysis of Parmales, a sister group of diatoms, reveals the evolutionary specialization of diatoms from phago-mixotrophs to photoautotrophs.</title>
        <authorList>
            <person name="Ban H."/>
            <person name="Sato S."/>
            <person name="Yoshikawa S."/>
            <person name="Kazumasa Y."/>
            <person name="Nakamura Y."/>
            <person name="Ichinomiya M."/>
            <person name="Saitoh K."/>
            <person name="Sato N."/>
            <person name="Blanc-Mathieu R."/>
            <person name="Endo H."/>
            <person name="Kuwata A."/>
            <person name="Ogata H."/>
        </authorList>
    </citation>
    <scope>NUCLEOTIDE SEQUENCE</scope>
</reference>
<feature type="region of interest" description="Disordered" evidence="2">
    <location>
        <begin position="302"/>
        <end position="338"/>
    </location>
</feature>
<keyword evidence="4" id="KW-1185">Reference proteome</keyword>
<sequence>RSRSTLLLLDRSADPLTPIMHEFTYEAMVNDLLEIDEGRITYETEANSGEKVKKDALLNENDELWKELRYMHIADVITTLSTRIRDFVGSNSGAALASNAGADMSLSEMASALKQLPEYKETMSKLSQHMYLAHQCMDVFGKQGLLDLSELEQTMGTGTDAEGKAPKAKALVDDLIDQLAGMGTRNQAIRLIMIYIISQHGITVDIRKRLFDAAGLPPEDQSAILNLSKLGVTLDQSLAPPSSFTSMFRSARLASTGRSDVNSTYTMSRYVPNLKDVLSQAAEGKLDPDLYPSVLPMPAGTDAGAGAGARSVRRGVGGEKKPPSGLGKGTGNSRWAAQGSAAAAKGGDALAGKKFTGGRIIAFNIGGVTNSEVRAGWEVMMGNNGKEIVVGGTCVIKPDAFVEAIKGM</sequence>
<dbReference type="SUPFAM" id="SSF56815">
    <property type="entry name" value="Sec1/munc18-like (SM) proteins"/>
    <property type="match status" value="1"/>
</dbReference>
<comment type="similarity">
    <text evidence="1">Belongs to the STXBP/unc-18/SEC1 family.</text>
</comment>
<evidence type="ECO:0000313" key="4">
    <source>
        <dbReference type="Proteomes" id="UP001165082"/>
    </source>
</evidence>
<dbReference type="OrthoDB" id="2228at2759"/>
<dbReference type="Proteomes" id="UP001165082">
    <property type="component" value="Unassembled WGS sequence"/>
</dbReference>
<evidence type="ECO:0008006" key="5">
    <source>
        <dbReference type="Google" id="ProtNLM"/>
    </source>
</evidence>
<dbReference type="Pfam" id="PF00995">
    <property type="entry name" value="Sec1"/>
    <property type="match status" value="1"/>
</dbReference>
<dbReference type="Gene3D" id="1.25.40.60">
    <property type="match status" value="1"/>
</dbReference>
<dbReference type="Gene3D" id="3.40.50.1910">
    <property type="match status" value="1"/>
</dbReference>
<dbReference type="InterPro" id="IPR001619">
    <property type="entry name" value="Sec1-like"/>
</dbReference>
<feature type="non-terminal residue" evidence="3">
    <location>
        <position position="1"/>
    </location>
</feature>
<dbReference type="InterPro" id="IPR036045">
    <property type="entry name" value="Sec1-like_sf"/>
</dbReference>
<organism evidence="3 4">
    <name type="scientific">Triparma retinervis</name>
    <dbReference type="NCBI Taxonomy" id="2557542"/>
    <lineage>
        <taxon>Eukaryota</taxon>
        <taxon>Sar</taxon>
        <taxon>Stramenopiles</taxon>
        <taxon>Ochrophyta</taxon>
        <taxon>Bolidophyceae</taxon>
        <taxon>Parmales</taxon>
        <taxon>Triparmaceae</taxon>
        <taxon>Triparma</taxon>
    </lineage>
</organism>
<dbReference type="AlphaFoldDB" id="A0A9W7E280"/>
<evidence type="ECO:0000313" key="3">
    <source>
        <dbReference type="EMBL" id="GMH63153.1"/>
    </source>
</evidence>
<accession>A0A9W7E280</accession>
<proteinExistence type="inferred from homology"/>
<gene>
    <name evidence="3" type="ORF">TrRE_jg10184</name>
</gene>
<name>A0A9W7E280_9STRA</name>
<dbReference type="InterPro" id="IPR043127">
    <property type="entry name" value="Sec-1-like_dom3a"/>
</dbReference>
<protein>
    <recommendedName>
        <fullName evidence="5">Sec1-like protein</fullName>
    </recommendedName>
</protein>
<comment type="caution">
    <text evidence="3">The sequence shown here is derived from an EMBL/GenBank/DDBJ whole genome shotgun (WGS) entry which is preliminary data.</text>
</comment>
<dbReference type="PANTHER" id="PTHR11679">
    <property type="entry name" value="VESICLE PROTEIN SORTING-ASSOCIATED"/>
    <property type="match status" value="1"/>
</dbReference>
<dbReference type="GO" id="GO:0016192">
    <property type="term" value="P:vesicle-mediated transport"/>
    <property type="evidence" value="ECO:0007669"/>
    <property type="project" value="InterPro"/>
</dbReference>
<dbReference type="InterPro" id="IPR027482">
    <property type="entry name" value="Sec1-like_dom2"/>
</dbReference>
<evidence type="ECO:0000256" key="1">
    <source>
        <dbReference type="ARBA" id="ARBA00009884"/>
    </source>
</evidence>
<dbReference type="Gene3D" id="3.90.830.10">
    <property type="entry name" value="Syntaxin Binding Protein 1, Chain A, domain 2"/>
    <property type="match status" value="1"/>
</dbReference>
<evidence type="ECO:0000256" key="2">
    <source>
        <dbReference type="SAM" id="MobiDB-lite"/>
    </source>
</evidence>